<name>A0A9X3EEW8_9GAMM</name>
<keyword evidence="4" id="KW-0808">Transferase</keyword>
<evidence type="ECO:0000259" key="7">
    <source>
        <dbReference type="Pfam" id="PF26049"/>
    </source>
</evidence>
<dbReference type="RefSeq" id="WP_283173666.1">
    <property type="nucleotide sequence ID" value="NZ_JAPNOA010000026.1"/>
</dbReference>
<evidence type="ECO:0000256" key="5">
    <source>
        <dbReference type="ARBA" id="ARBA00022691"/>
    </source>
</evidence>
<evidence type="ECO:0000256" key="2">
    <source>
        <dbReference type="ARBA" id="ARBA00022552"/>
    </source>
</evidence>
<dbReference type="InterPro" id="IPR029063">
    <property type="entry name" value="SAM-dependent_MTases_sf"/>
</dbReference>
<dbReference type="Pfam" id="PF26049">
    <property type="entry name" value="RLMG_N"/>
    <property type="match status" value="1"/>
</dbReference>
<reference evidence="8" key="1">
    <citation type="submission" date="2022-11" db="EMBL/GenBank/DDBJ databases">
        <title>Parathalassolutuus dongxingensis gen. nov., sp. nov., a novel member of family Oceanospirillaceae isolated from a coastal shrimp pond in Guangxi, China.</title>
        <authorList>
            <person name="Chen H."/>
        </authorList>
    </citation>
    <scope>NUCLEOTIDE SEQUENCE</scope>
    <source>
        <strain evidence="8">G-43</strain>
    </source>
</reference>
<dbReference type="Pfam" id="PF05175">
    <property type="entry name" value="MTS"/>
    <property type="match status" value="1"/>
</dbReference>
<dbReference type="CDD" id="cd02440">
    <property type="entry name" value="AdoMet_MTases"/>
    <property type="match status" value="1"/>
</dbReference>
<dbReference type="PANTHER" id="PTHR47816">
    <property type="entry name" value="RIBOSOMAL RNA SMALL SUBUNIT METHYLTRANSFERASE C"/>
    <property type="match status" value="1"/>
</dbReference>
<dbReference type="GO" id="GO:0008170">
    <property type="term" value="F:N-methyltransferase activity"/>
    <property type="evidence" value="ECO:0007669"/>
    <property type="project" value="UniProtKB-ARBA"/>
</dbReference>
<dbReference type="Proteomes" id="UP001150830">
    <property type="component" value="Unassembled WGS sequence"/>
</dbReference>
<keyword evidence="5" id="KW-0949">S-adenosyl-L-methionine</keyword>
<gene>
    <name evidence="8" type="ORF">OUO13_09670</name>
</gene>
<keyword evidence="2" id="KW-0698">rRNA processing</keyword>
<organism evidence="8 9">
    <name type="scientific">Parathalassolituus penaei</name>
    <dbReference type="NCBI Taxonomy" id="2997323"/>
    <lineage>
        <taxon>Bacteria</taxon>
        <taxon>Pseudomonadati</taxon>
        <taxon>Pseudomonadota</taxon>
        <taxon>Gammaproteobacteria</taxon>
        <taxon>Oceanospirillales</taxon>
        <taxon>Oceanospirillaceae</taxon>
        <taxon>Parathalassolituus</taxon>
    </lineage>
</organism>
<protein>
    <submittedName>
        <fullName evidence="8">Methyltransferase</fullName>
    </submittedName>
</protein>
<keyword evidence="3 8" id="KW-0489">Methyltransferase</keyword>
<keyword evidence="1" id="KW-0963">Cytoplasm</keyword>
<dbReference type="PROSITE" id="PS00092">
    <property type="entry name" value="N6_MTASE"/>
    <property type="match status" value="1"/>
</dbReference>
<evidence type="ECO:0000259" key="6">
    <source>
        <dbReference type="Pfam" id="PF05175"/>
    </source>
</evidence>
<feature type="domain" description="RlmG N-terminal" evidence="7">
    <location>
        <begin position="5"/>
        <end position="173"/>
    </location>
</feature>
<proteinExistence type="predicted"/>
<dbReference type="Gene3D" id="3.40.50.150">
    <property type="entry name" value="Vaccinia Virus protein VP39"/>
    <property type="match status" value="2"/>
</dbReference>
<dbReference type="InterPro" id="IPR058679">
    <property type="entry name" value="RlmG_N"/>
</dbReference>
<dbReference type="InterPro" id="IPR046977">
    <property type="entry name" value="RsmC/RlmG"/>
</dbReference>
<dbReference type="AlphaFoldDB" id="A0A9X3EEW8"/>
<evidence type="ECO:0000256" key="1">
    <source>
        <dbReference type="ARBA" id="ARBA00022490"/>
    </source>
</evidence>
<dbReference type="PANTHER" id="PTHR47816:SF4">
    <property type="entry name" value="RIBOSOMAL RNA SMALL SUBUNIT METHYLTRANSFERASE C"/>
    <property type="match status" value="1"/>
</dbReference>
<dbReference type="EMBL" id="JAPNOA010000026">
    <property type="protein sequence ID" value="MCY0965455.1"/>
    <property type="molecule type" value="Genomic_DNA"/>
</dbReference>
<dbReference type="GO" id="GO:0006364">
    <property type="term" value="P:rRNA processing"/>
    <property type="evidence" value="ECO:0007669"/>
    <property type="project" value="UniProtKB-KW"/>
</dbReference>
<keyword evidence="9" id="KW-1185">Reference proteome</keyword>
<dbReference type="GO" id="GO:0008757">
    <property type="term" value="F:S-adenosylmethionine-dependent methyltransferase activity"/>
    <property type="evidence" value="ECO:0007669"/>
    <property type="project" value="InterPro"/>
</dbReference>
<dbReference type="GO" id="GO:0032259">
    <property type="term" value="P:methylation"/>
    <property type="evidence" value="ECO:0007669"/>
    <property type="project" value="UniProtKB-KW"/>
</dbReference>
<feature type="domain" description="Methyltransferase small" evidence="6">
    <location>
        <begin position="196"/>
        <end position="365"/>
    </location>
</feature>
<dbReference type="SUPFAM" id="SSF53335">
    <property type="entry name" value="S-adenosyl-L-methionine-dependent methyltransferases"/>
    <property type="match status" value="1"/>
</dbReference>
<evidence type="ECO:0000256" key="3">
    <source>
        <dbReference type="ARBA" id="ARBA00022603"/>
    </source>
</evidence>
<accession>A0A9X3EEW8</accession>
<dbReference type="GO" id="GO:0003676">
    <property type="term" value="F:nucleic acid binding"/>
    <property type="evidence" value="ECO:0007669"/>
    <property type="project" value="InterPro"/>
</dbReference>
<evidence type="ECO:0000313" key="8">
    <source>
        <dbReference type="EMBL" id="MCY0965455.1"/>
    </source>
</evidence>
<evidence type="ECO:0000313" key="9">
    <source>
        <dbReference type="Proteomes" id="UP001150830"/>
    </source>
</evidence>
<dbReference type="InterPro" id="IPR007848">
    <property type="entry name" value="Small_mtfrase_dom"/>
</dbReference>
<evidence type="ECO:0000256" key="4">
    <source>
        <dbReference type="ARBA" id="ARBA00022679"/>
    </source>
</evidence>
<comment type="caution">
    <text evidence="8">The sequence shown here is derived from an EMBL/GenBank/DDBJ whole genome shotgun (WGS) entry which is preliminary data.</text>
</comment>
<dbReference type="InterPro" id="IPR002052">
    <property type="entry name" value="DNA_methylase_N6_adenine_CS"/>
</dbReference>
<sequence length="370" mass="42269">MPYWEQQALSLECLPPVAEHIARPWDSADEYVLRQLDAQKPTLVINDRYGALVCSLARPVIWLESACARRATLANMERNHLQQPLRWVSHPQALVDVTAEDMPHQVILRIPKNLDQLRYWIEICRQHLPADTRYFLAGMAKHIPVSWLNWLEANSGEYRQYPIERKARLMEISQPQADKQLILWQGYRLDEPEQEVELKGLPGVFSRNSQDIGSRFLLEQHQALQLPLSGKVCDLGCGNGLLGIALAKRFADIDLTLADDSLLAVESAAANAERNGLQTTVVHSDLLEDVTGTFDFIVCNPPFHDGHKQMSDIAELMFEQSAARLQPQGELLVIANRHLPYRPVLKRFFRKADVIAENPKFMLYRCRRPL</sequence>